<dbReference type="EMBL" id="BARW01033387">
    <property type="protein sequence ID" value="GAJ09227.1"/>
    <property type="molecule type" value="Genomic_DNA"/>
</dbReference>
<reference evidence="1" key="1">
    <citation type="journal article" date="2014" name="Front. Microbiol.">
        <title>High frequency of phylogenetically diverse reductive dehalogenase-homologous genes in deep subseafloor sedimentary metagenomes.</title>
        <authorList>
            <person name="Kawai M."/>
            <person name="Futagami T."/>
            <person name="Toyoda A."/>
            <person name="Takaki Y."/>
            <person name="Nishi S."/>
            <person name="Hori S."/>
            <person name="Arai W."/>
            <person name="Tsubouchi T."/>
            <person name="Morono Y."/>
            <person name="Uchiyama I."/>
            <person name="Ito T."/>
            <person name="Fujiyama A."/>
            <person name="Inagaki F."/>
            <person name="Takami H."/>
        </authorList>
    </citation>
    <scope>NUCLEOTIDE SEQUENCE</scope>
    <source>
        <strain evidence="1">Expedition CK06-06</strain>
    </source>
</reference>
<protein>
    <submittedName>
        <fullName evidence="1">Uncharacterized protein</fullName>
    </submittedName>
</protein>
<comment type="caution">
    <text evidence="1">The sequence shown here is derived from an EMBL/GenBank/DDBJ whole genome shotgun (WGS) entry which is preliminary data.</text>
</comment>
<name>X1V060_9ZZZZ</name>
<dbReference type="AlphaFoldDB" id="X1V060"/>
<proteinExistence type="predicted"/>
<sequence length="160" mass="18877">MKEENLMHTESLQRILLLICYPLHDLQKTKTIKNYILRVGEIKEGILYRLARHLCTEEERDLESTGFRFSFNYAIESLVEYGFISERIVRSNNIANGLTYVERIFKLTQNGLSIIEQVVIPSLNSREMNYVYLLEKYSPLMQKINFERELTPALVTLRCH</sequence>
<organism evidence="1">
    <name type="scientific">marine sediment metagenome</name>
    <dbReference type="NCBI Taxonomy" id="412755"/>
    <lineage>
        <taxon>unclassified sequences</taxon>
        <taxon>metagenomes</taxon>
        <taxon>ecological metagenomes</taxon>
    </lineage>
</organism>
<accession>X1V060</accession>
<gene>
    <name evidence="1" type="ORF">S12H4_52598</name>
</gene>
<evidence type="ECO:0000313" key="1">
    <source>
        <dbReference type="EMBL" id="GAJ09227.1"/>
    </source>
</evidence>